<dbReference type="InterPro" id="IPR038672">
    <property type="entry name" value="CpcT/CpeT_sf"/>
</dbReference>
<accession>A0A1D7SHY7</accession>
<dbReference type="Proteomes" id="UP000223981">
    <property type="component" value="Segment"/>
</dbReference>
<gene>
    <name evidence="1" type="ORF">LIS021110_015</name>
    <name evidence="2" type="ORF">LIS110610_015</name>
    <name evidence="3" type="ORF">Np111211_015</name>
    <name evidence="4" type="ORF">Np450711_015</name>
    <name evidence="5" type="ORF">RW030110_015</name>
    <name evidence="6" type="ORF">Sn110110_015</name>
    <name evidence="7" type="ORF">Sn180910_015</name>
    <name evidence="8" type="ORF">Sn230910_015</name>
    <name evidence="9" type="ORF">W1230910_015</name>
</gene>
<dbReference type="Proteomes" id="UP000225808">
    <property type="component" value="Segment"/>
</dbReference>
<evidence type="ECO:0000313" key="4">
    <source>
        <dbReference type="EMBL" id="AOO13777.1"/>
    </source>
</evidence>
<evidence type="ECO:0000313" key="3">
    <source>
        <dbReference type="EMBL" id="AOO13561.1"/>
    </source>
</evidence>
<dbReference type="EMBL" id="KX349303">
    <property type="protein sequence ID" value="AOO14209.1"/>
    <property type="molecule type" value="Genomic_DNA"/>
</dbReference>
<evidence type="ECO:0000313" key="5">
    <source>
        <dbReference type="EMBL" id="AOO13993.1"/>
    </source>
</evidence>
<dbReference type="EMBL" id="KX349305">
    <property type="protein sequence ID" value="AOO14645.1"/>
    <property type="molecule type" value="Genomic_DNA"/>
</dbReference>
<dbReference type="EMBL" id="KX349298">
    <property type="protein sequence ID" value="AOO13129.1"/>
    <property type="molecule type" value="Genomic_DNA"/>
</dbReference>
<evidence type="ECO:0000313" key="2">
    <source>
        <dbReference type="EMBL" id="AOO13345.1"/>
    </source>
</evidence>
<evidence type="ECO:0000313" key="1">
    <source>
        <dbReference type="EMBL" id="AOO13129.1"/>
    </source>
</evidence>
<dbReference type="EMBL" id="KX349299">
    <property type="protein sequence ID" value="AOO13345.1"/>
    <property type="molecule type" value="Genomic_DNA"/>
</dbReference>
<dbReference type="Proteomes" id="UP000225271">
    <property type="component" value="Segment"/>
</dbReference>
<evidence type="ECO:0000313" key="7">
    <source>
        <dbReference type="EMBL" id="AOO14429.1"/>
    </source>
</evidence>
<evidence type="ECO:0000313" key="6">
    <source>
        <dbReference type="EMBL" id="AOO14209.1"/>
    </source>
</evidence>
<dbReference type="EMBL" id="KX349300">
    <property type="protein sequence ID" value="AOO13561.1"/>
    <property type="molecule type" value="Genomic_DNA"/>
</dbReference>
<evidence type="ECO:0000313" key="8">
    <source>
        <dbReference type="EMBL" id="AOO14645.1"/>
    </source>
</evidence>
<dbReference type="Proteomes" id="UP000223288">
    <property type="component" value="Segment"/>
</dbReference>
<protein>
    <submittedName>
        <fullName evidence="2">CpeT</fullName>
    </submittedName>
</protein>
<dbReference type="Proteomes" id="UP000226173">
    <property type="component" value="Segment"/>
</dbReference>
<evidence type="ECO:0000313" key="11">
    <source>
        <dbReference type="Proteomes" id="UP000223576"/>
    </source>
</evidence>
<dbReference type="EMBL" id="KX349301">
    <property type="protein sequence ID" value="AOO13777.1"/>
    <property type="molecule type" value="Genomic_DNA"/>
</dbReference>
<dbReference type="Proteomes" id="UP000224953">
    <property type="component" value="Genome"/>
</dbReference>
<dbReference type="Proteomes" id="UP000224257">
    <property type="component" value="Segment"/>
</dbReference>
<dbReference type="Proteomes" id="UP000223711">
    <property type="component" value="Segment"/>
</dbReference>
<dbReference type="Gene3D" id="2.40.128.590">
    <property type="entry name" value="CpcT/CpeT domain"/>
    <property type="match status" value="1"/>
</dbReference>
<reference evidence="10 11" key="1">
    <citation type="journal article" date="2016" name="Environ. Microbiol.">
        <title>Genomic diversification of marine cyanophages into stable ecotypes.</title>
        <authorList>
            <person name="Marston M.F."/>
            <person name="Martiny J.B."/>
        </authorList>
    </citation>
    <scope>NUCLEOTIDE SEQUENCE [LARGE SCALE GENOMIC DNA]</scope>
    <source>
        <strain evidence="1">LIS_02_1110</strain>
        <strain evidence="2">LIS_22_0610</strain>
        <strain evidence="3">Np_11_1211</strain>
        <strain evidence="4">Np_45_0711</strain>
        <strain evidence="5">RW_03_0110</strain>
        <strain evidence="6">Sn_11_0110</strain>
        <strain evidence="7">Sn_18_0910</strain>
        <strain evidence="8">Sn_23_0910</strain>
        <strain evidence="9">W1_23_0910</strain>
    </source>
</reference>
<dbReference type="EMBL" id="KX349304">
    <property type="protein sequence ID" value="AOO14429.1"/>
    <property type="molecule type" value="Genomic_DNA"/>
</dbReference>
<sequence>MKIEDYVLGVWDNIEQCSMYPTEFSRIIVEWIKIPEGYESWQWKHPEGKENAYRHTLHKFVECDDGSVVMETYNTDWTRKGECAILLTPRRNGWFGQDNGNCKTKNGTLIATKMELLPDLYRVYDRGTDQYGEYVFGGCQFYEFKRRK</sequence>
<dbReference type="EMBL" id="KX349306">
    <property type="protein sequence ID" value="AOO14861.1"/>
    <property type="molecule type" value="Genomic_DNA"/>
</dbReference>
<dbReference type="Proteomes" id="UP000223576">
    <property type="component" value="Segment"/>
</dbReference>
<evidence type="ECO:0000313" key="10">
    <source>
        <dbReference type="Proteomes" id="UP000223288"/>
    </source>
</evidence>
<evidence type="ECO:0000313" key="9">
    <source>
        <dbReference type="EMBL" id="AOO14861.1"/>
    </source>
</evidence>
<name>A0A1D7SHY7_9CAUD</name>
<dbReference type="EMBL" id="KX349302">
    <property type="protein sequence ID" value="AOO13993.1"/>
    <property type="molecule type" value="Genomic_DNA"/>
</dbReference>
<proteinExistence type="predicted"/>
<organism evidence="2 12">
    <name type="scientific">Cyanophage S-RIM14</name>
    <dbReference type="NCBI Taxonomy" id="1278423"/>
    <lineage>
        <taxon>Viruses</taxon>
        <taxon>Duplodnaviria</taxon>
        <taxon>Heunggongvirae</taxon>
        <taxon>Uroviricota</taxon>
        <taxon>Caudoviricetes</taxon>
        <taxon>Pantevenvirales</taxon>
        <taxon>Kyanoviridae</taxon>
        <taxon>Ahtivirus</taxon>
        <taxon>Ahtivirus sagseatwo</taxon>
    </lineage>
</organism>
<evidence type="ECO:0000313" key="12">
    <source>
        <dbReference type="Proteomes" id="UP000226173"/>
    </source>
</evidence>